<dbReference type="RefSeq" id="WP_203955240.1">
    <property type="nucleotide sequence ID" value="NZ_BOOO01000024.1"/>
</dbReference>
<gene>
    <name evidence="3" type="ORF">Pmi06nite_47670</name>
</gene>
<dbReference type="EMBL" id="BOOO01000024">
    <property type="protein sequence ID" value="GII31325.1"/>
    <property type="molecule type" value="Genomic_DNA"/>
</dbReference>
<sequence length="310" mass="31953">MANISSVRLAQARYGALLVLSSALITGCGLASGEAKSADVPPVQIASSVSAEPVESAPAPAQSVPAPAESAPVQVESTPVPTGLGGQTSSAAVEPGGILVDGSTVSAELTRAGQRDKFKLDLGDAREFYVADMEGDGIQFQVFSDVDDEPVGFAGTSLTAGTSLSQKLTKAGGYRLEIWGNPNVVGPYSFRIATVKVRTFPATIGLKIGQDGPAGAGRLDVPGRIDRFEFDADGAKAVKIIGSAAGTCNNMDIELYDASEKDLADPRQPAPLCGNEFDLPLTSGDGRYALVVRSPMVKTGTYSFQVVRAG</sequence>
<feature type="region of interest" description="Disordered" evidence="1">
    <location>
        <begin position="49"/>
        <end position="70"/>
    </location>
</feature>
<evidence type="ECO:0000313" key="4">
    <source>
        <dbReference type="Proteomes" id="UP000650628"/>
    </source>
</evidence>
<keyword evidence="2" id="KW-0732">Signal</keyword>
<organism evidence="3 4">
    <name type="scientific">Planotetraspora mira</name>
    <dbReference type="NCBI Taxonomy" id="58121"/>
    <lineage>
        <taxon>Bacteria</taxon>
        <taxon>Bacillati</taxon>
        <taxon>Actinomycetota</taxon>
        <taxon>Actinomycetes</taxon>
        <taxon>Streptosporangiales</taxon>
        <taxon>Streptosporangiaceae</taxon>
        <taxon>Planotetraspora</taxon>
    </lineage>
</organism>
<feature type="chain" id="PRO_5038415389" description="Peptidase C-terminal archaeal/bacterial domain-containing protein" evidence="2">
    <location>
        <begin position="32"/>
        <end position="310"/>
    </location>
</feature>
<feature type="signal peptide" evidence="2">
    <location>
        <begin position="1"/>
        <end position="31"/>
    </location>
</feature>
<reference evidence="3 4" key="1">
    <citation type="submission" date="2021-01" db="EMBL/GenBank/DDBJ databases">
        <title>Whole genome shotgun sequence of Planotetraspora mira NBRC 15435.</title>
        <authorList>
            <person name="Komaki H."/>
            <person name="Tamura T."/>
        </authorList>
    </citation>
    <scope>NUCLEOTIDE SEQUENCE [LARGE SCALE GENOMIC DNA]</scope>
    <source>
        <strain evidence="3 4">NBRC 15435</strain>
    </source>
</reference>
<accession>A0A8J3X851</accession>
<evidence type="ECO:0008006" key="5">
    <source>
        <dbReference type="Google" id="ProtNLM"/>
    </source>
</evidence>
<evidence type="ECO:0000256" key="2">
    <source>
        <dbReference type="SAM" id="SignalP"/>
    </source>
</evidence>
<comment type="caution">
    <text evidence="3">The sequence shown here is derived from an EMBL/GenBank/DDBJ whole genome shotgun (WGS) entry which is preliminary data.</text>
</comment>
<name>A0A8J3X851_9ACTN</name>
<dbReference type="AlphaFoldDB" id="A0A8J3X851"/>
<evidence type="ECO:0000256" key="1">
    <source>
        <dbReference type="SAM" id="MobiDB-lite"/>
    </source>
</evidence>
<keyword evidence="4" id="KW-1185">Reference proteome</keyword>
<dbReference type="Gene3D" id="2.60.120.380">
    <property type="match status" value="1"/>
</dbReference>
<protein>
    <recommendedName>
        <fullName evidence="5">Peptidase C-terminal archaeal/bacterial domain-containing protein</fullName>
    </recommendedName>
</protein>
<dbReference type="Proteomes" id="UP000650628">
    <property type="component" value="Unassembled WGS sequence"/>
</dbReference>
<proteinExistence type="predicted"/>
<evidence type="ECO:0000313" key="3">
    <source>
        <dbReference type="EMBL" id="GII31325.1"/>
    </source>
</evidence>